<name>A0A2R5GFF3_9STRA</name>
<keyword evidence="3" id="KW-1185">Reference proteome</keyword>
<gene>
    <name evidence="2" type="ORF">FCC1311_055172</name>
</gene>
<dbReference type="Proteomes" id="UP000241890">
    <property type="component" value="Unassembled WGS sequence"/>
</dbReference>
<protein>
    <submittedName>
        <fullName evidence="2">Uncharacterized protein</fullName>
    </submittedName>
</protein>
<evidence type="ECO:0000256" key="1">
    <source>
        <dbReference type="SAM" id="MobiDB-lite"/>
    </source>
</evidence>
<organism evidence="2 3">
    <name type="scientific">Hondaea fermentalgiana</name>
    <dbReference type="NCBI Taxonomy" id="2315210"/>
    <lineage>
        <taxon>Eukaryota</taxon>
        <taxon>Sar</taxon>
        <taxon>Stramenopiles</taxon>
        <taxon>Bigyra</taxon>
        <taxon>Labyrinthulomycetes</taxon>
        <taxon>Thraustochytrida</taxon>
        <taxon>Thraustochytriidae</taxon>
        <taxon>Hondaea</taxon>
    </lineage>
</organism>
<dbReference type="EMBL" id="BEYU01000055">
    <property type="protein sequence ID" value="GBG29295.1"/>
    <property type="molecule type" value="Genomic_DNA"/>
</dbReference>
<reference evidence="2 3" key="1">
    <citation type="submission" date="2017-12" db="EMBL/GenBank/DDBJ databases">
        <title>Sequencing, de novo assembly and annotation of complete genome of a new Thraustochytrid species, strain FCC1311.</title>
        <authorList>
            <person name="Sedici K."/>
            <person name="Godart F."/>
            <person name="Aiese Cigliano R."/>
            <person name="Sanseverino W."/>
            <person name="Barakat M."/>
            <person name="Ortet P."/>
            <person name="Marechal E."/>
            <person name="Cagnac O."/>
            <person name="Amato A."/>
        </authorList>
    </citation>
    <scope>NUCLEOTIDE SEQUENCE [LARGE SCALE GENOMIC DNA]</scope>
</reference>
<evidence type="ECO:0000313" key="3">
    <source>
        <dbReference type="Proteomes" id="UP000241890"/>
    </source>
</evidence>
<dbReference type="AlphaFoldDB" id="A0A2R5GFF3"/>
<accession>A0A2R5GFF3</accession>
<proteinExistence type="predicted"/>
<feature type="region of interest" description="Disordered" evidence="1">
    <location>
        <begin position="16"/>
        <end position="38"/>
    </location>
</feature>
<sequence>MSESLISDDDTWTVVSSGTMKSGKSGKRSHGSTRQSRARTSSSASWIICQCDAKSVISLASSVASSTVTPSHALTNIDDCESASTIVSGRSHATGPSSAAVLSAAALENDVMSTVSTISYATALSRCPTCGYEYNAVDPDMGADEAKVDMQVFERIVAPRFQRPRFAAWDGKSTVRKDHLGRGYFDEGSDIVTIHRPRVNVVTALDALLFNAGCPPPKLRSSVTLAKGGRWILEQKFEKLALAPPIRSKTCNGDDQITYDLPIVGEVYDSYINASLAKQRESELHNRTIYAVVSRGNPFRVKTVGVYPAEAPDVGLRELDFRLRPSNMHTAQGIRVRNAKCRMGQRHAFFSPLHGNAGTSLEAHFDQPVTVCAVSTAARRPQFATFPDHRWLDDFRRKNPKKSWKGEWFHVFDNKHAHAHDELFFPEYKLSYRPNPGAPWIPLGTFKGPRDNFEERLQSLDGAANTNARSYIRCVALRWTVPGDLNEMSKRGLRVAVFAPPDAHNGRHAVTKPRDVASLGPARQGQDSTVRYVLSKASVSHRTLKKGTSSYASWGYDSEKRKGARRRKLGKETRRAVKEHLNGY</sequence>
<comment type="caution">
    <text evidence="2">The sequence shown here is derived from an EMBL/GenBank/DDBJ whole genome shotgun (WGS) entry which is preliminary data.</text>
</comment>
<evidence type="ECO:0000313" key="2">
    <source>
        <dbReference type="EMBL" id="GBG29295.1"/>
    </source>
</evidence>
<dbReference type="InParanoid" id="A0A2R5GFF3"/>